<feature type="region of interest" description="Disordered" evidence="1">
    <location>
        <begin position="104"/>
        <end position="143"/>
    </location>
</feature>
<feature type="compositionally biased region" description="Low complexity" evidence="1">
    <location>
        <begin position="110"/>
        <end position="127"/>
    </location>
</feature>
<gene>
    <name evidence="2" type="ORF">OV079_25535</name>
</gene>
<protein>
    <submittedName>
        <fullName evidence="2">Uncharacterized protein</fullName>
    </submittedName>
</protein>
<evidence type="ECO:0000313" key="3">
    <source>
        <dbReference type="Proteomes" id="UP001150924"/>
    </source>
</evidence>
<reference evidence="2" key="1">
    <citation type="submission" date="2022-11" db="EMBL/GenBank/DDBJ databases">
        <title>Minimal conservation of predation-associated metabolite biosynthetic gene clusters underscores biosynthetic potential of Myxococcota including descriptions for ten novel species: Archangium lansinium sp. nov., Myxococcus landrumus sp. nov., Nannocystis bai.</title>
        <authorList>
            <person name="Ahearne A."/>
            <person name="Stevens C."/>
            <person name="Phillips K."/>
        </authorList>
    </citation>
    <scope>NUCLEOTIDE SEQUENCE</scope>
    <source>
        <strain evidence="2">Na p29</strain>
    </source>
</reference>
<evidence type="ECO:0000313" key="2">
    <source>
        <dbReference type="EMBL" id="MCY1008858.1"/>
    </source>
</evidence>
<dbReference type="Proteomes" id="UP001150924">
    <property type="component" value="Unassembled WGS sequence"/>
</dbReference>
<proteinExistence type="predicted"/>
<evidence type="ECO:0000256" key="1">
    <source>
        <dbReference type="SAM" id="MobiDB-lite"/>
    </source>
</evidence>
<dbReference type="AlphaFoldDB" id="A0A9X3ERI0"/>
<keyword evidence="3" id="KW-1185">Reference proteome</keyword>
<feature type="compositionally biased region" description="Basic and acidic residues" evidence="1">
    <location>
        <begin position="1"/>
        <end position="11"/>
    </location>
</feature>
<sequence>MDAHTGVHLDRGALAPSRARSIGGLAPAEQRERGVVGRSRPSRRSPTAHRRLRASLSIGDVHGAGSIHSLRCAGATSTRLVFVPSRSTARPAAGLAVASSDVVDREGEPANTTNIESTTTRTTSAAAKESYRAATARSTGFRA</sequence>
<accession>A0A9X3ERI0</accession>
<dbReference type="RefSeq" id="WP_267771490.1">
    <property type="nucleotide sequence ID" value="NZ_JAPNKE010000002.1"/>
</dbReference>
<feature type="compositionally biased region" description="Basic residues" evidence="1">
    <location>
        <begin position="40"/>
        <end position="51"/>
    </location>
</feature>
<dbReference type="EMBL" id="JAPNKE010000002">
    <property type="protein sequence ID" value="MCY1008858.1"/>
    <property type="molecule type" value="Genomic_DNA"/>
</dbReference>
<organism evidence="2 3">
    <name type="scientific">Nannocystis pusilla</name>
    <dbReference type="NCBI Taxonomy" id="889268"/>
    <lineage>
        <taxon>Bacteria</taxon>
        <taxon>Pseudomonadati</taxon>
        <taxon>Myxococcota</taxon>
        <taxon>Polyangia</taxon>
        <taxon>Nannocystales</taxon>
        <taxon>Nannocystaceae</taxon>
        <taxon>Nannocystis</taxon>
    </lineage>
</organism>
<name>A0A9X3ERI0_9BACT</name>
<feature type="region of interest" description="Disordered" evidence="1">
    <location>
        <begin position="1"/>
        <end position="51"/>
    </location>
</feature>
<comment type="caution">
    <text evidence="2">The sequence shown here is derived from an EMBL/GenBank/DDBJ whole genome shotgun (WGS) entry which is preliminary data.</text>
</comment>